<proteinExistence type="predicted"/>
<accession>A0A2D3UP24</accession>
<reference evidence="1 2" key="1">
    <citation type="submission" date="2016-03" db="EMBL/GenBank/DDBJ databases">
        <authorList>
            <person name="Ploux O."/>
        </authorList>
    </citation>
    <scope>NUCLEOTIDE SEQUENCE [LARGE SCALE GENOMIC DNA]</scope>
    <source>
        <strain evidence="1 2">URUG2</strain>
    </source>
</reference>
<protein>
    <submittedName>
        <fullName evidence="1">Uncharacterized protein</fullName>
    </submittedName>
</protein>
<dbReference type="RefSeq" id="XP_023622354.1">
    <property type="nucleotide sequence ID" value="XM_023766586.1"/>
</dbReference>
<organism evidence="1 2">
    <name type="scientific">Ramularia collo-cygni</name>
    <dbReference type="NCBI Taxonomy" id="112498"/>
    <lineage>
        <taxon>Eukaryota</taxon>
        <taxon>Fungi</taxon>
        <taxon>Dikarya</taxon>
        <taxon>Ascomycota</taxon>
        <taxon>Pezizomycotina</taxon>
        <taxon>Dothideomycetes</taxon>
        <taxon>Dothideomycetidae</taxon>
        <taxon>Mycosphaerellales</taxon>
        <taxon>Mycosphaerellaceae</taxon>
        <taxon>Ramularia</taxon>
    </lineage>
</organism>
<keyword evidence="2" id="KW-1185">Reference proteome</keyword>
<evidence type="ECO:0000313" key="1">
    <source>
        <dbReference type="EMBL" id="CZT15458.1"/>
    </source>
</evidence>
<dbReference type="AlphaFoldDB" id="A0A2D3UP24"/>
<dbReference type="GeneID" id="35596587"/>
<sequence length="198" mass="22821">MDNITNIKDECEVMRERLEDLPQELYDQIYKTVFTAPPGVRNMHNGDGVNTRLLQISRASRALYAKSYYGAGADFVFTSEMYLYHSTMLSWIQVLPAEHLEYIERITMISFEQASPAMIALEIDWVKASYQVLGLDHVVSKCVFVRKCASMISPMGRNDGLEDNKDEHEPGRKFGQNRIDKLDDWIVANEGYRCTRHD</sequence>
<evidence type="ECO:0000313" key="2">
    <source>
        <dbReference type="Proteomes" id="UP000225277"/>
    </source>
</evidence>
<name>A0A2D3UP24_9PEZI</name>
<dbReference type="EMBL" id="FJUY01000001">
    <property type="protein sequence ID" value="CZT15458.1"/>
    <property type="molecule type" value="Genomic_DNA"/>
</dbReference>
<dbReference type="OrthoDB" id="3650064at2759"/>
<dbReference type="Proteomes" id="UP000225277">
    <property type="component" value="Unassembled WGS sequence"/>
</dbReference>
<gene>
    <name evidence="1" type="ORF">RCC_01314</name>
</gene>